<evidence type="ECO:0000313" key="6">
    <source>
        <dbReference type="Proteomes" id="UP000249842"/>
    </source>
</evidence>
<dbReference type="PANTHER" id="PTHR32303:SF4">
    <property type="entry name" value="QUINOPROTEIN GLUCOSE DEHYDROGENASE"/>
    <property type="match status" value="1"/>
</dbReference>
<dbReference type="Pfam" id="PF01011">
    <property type="entry name" value="PQQ"/>
    <property type="match status" value="1"/>
</dbReference>
<proteinExistence type="inferred from homology"/>
<keyword evidence="3" id="KW-0560">Oxidoreductase</keyword>
<feature type="domain" description="Pyrrolo-quinoline quinone repeat" evidence="4">
    <location>
        <begin position="30"/>
        <end position="620"/>
    </location>
</feature>
<reference evidence="6" key="1">
    <citation type="submission" date="2018-05" db="EMBL/GenBank/DDBJ databases">
        <authorList>
            <person name="Li X."/>
        </authorList>
    </citation>
    <scope>NUCLEOTIDE SEQUENCE [LARGE SCALE GENOMIC DNA]</scope>
    <source>
        <strain evidence="6">HKS-05</strain>
    </source>
</reference>
<dbReference type="GO" id="GO:0016491">
    <property type="term" value="F:oxidoreductase activity"/>
    <property type="evidence" value="ECO:0007669"/>
    <property type="project" value="UniProtKB-KW"/>
</dbReference>
<evidence type="ECO:0000256" key="2">
    <source>
        <dbReference type="ARBA" id="ARBA00008156"/>
    </source>
</evidence>
<dbReference type="AlphaFoldDB" id="A0A328AYV3"/>
<dbReference type="SUPFAM" id="SSF50998">
    <property type="entry name" value="Quinoprotein alcohol dehydrogenase-like"/>
    <property type="match status" value="1"/>
</dbReference>
<name>A0A328AYV3_9CAUL</name>
<comment type="similarity">
    <text evidence="2">Belongs to the bacterial PQQ dehydrogenase family.</text>
</comment>
<dbReference type="OrthoDB" id="9794322at2"/>
<evidence type="ECO:0000256" key="3">
    <source>
        <dbReference type="ARBA" id="ARBA00023002"/>
    </source>
</evidence>
<comment type="cofactor">
    <cofactor evidence="1">
        <name>pyrroloquinoline quinone</name>
        <dbReference type="ChEBI" id="CHEBI:58442"/>
    </cofactor>
</comment>
<organism evidence="5 6">
    <name type="scientific">Phenylobacterium hankyongense</name>
    <dbReference type="NCBI Taxonomy" id="1813876"/>
    <lineage>
        <taxon>Bacteria</taxon>
        <taxon>Pseudomonadati</taxon>
        <taxon>Pseudomonadota</taxon>
        <taxon>Alphaproteobacteria</taxon>
        <taxon>Caulobacterales</taxon>
        <taxon>Caulobacteraceae</taxon>
        <taxon>Phenylobacterium</taxon>
    </lineage>
</organism>
<keyword evidence="6" id="KW-1185">Reference proteome</keyword>
<evidence type="ECO:0000313" key="5">
    <source>
        <dbReference type="EMBL" id="RAK60290.1"/>
    </source>
</evidence>
<dbReference type="RefSeq" id="WP_111457583.1">
    <property type="nucleotide sequence ID" value="NZ_QFYP01000001.1"/>
</dbReference>
<dbReference type="Gene3D" id="2.140.10.10">
    <property type="entry name" value="Quinoprotein alcohol dehydrogenase-like superfamily"/>
    <property type="match status" value="1"/>
</dbReference>
<sequence>MNRRGFFASVAALATAWPRAGAAAGREVEWRYYAGDQGGSKYSALDQIDARNVSKLGVAWRWTQFDQPSAEYKSQPTLFESVPLVIDGLLFTSTAYANVAALDAVTGKELWRFETGANKLGELVVASGYKHRGLAAWRDGGKLRIFAASRSGLFSLDARTGQPTPGFGIGGRVALDDGTSLAKALANPTYEYRSSPPLVVGDIVIVGGSIFDHESLDKPNVGAVQAFDARTGKPLWVFQTIPQAADAAGAETWENGSWAGTGHANVWAPMSADEARGLIYLPVSTPTNDFYGGGRPGAGLFGESLVCLEAATGKLRWWFQFVHHGVWDYDTPAQPNLLTIKVGGRRIDAVAQVTKQGFTYVFDRVTGAPVWPIVERPVPTDTDIPGEHLSPTQPFPSRPPPFVPQGVTLEDANDLTPQIKALAQAQLQTFRMGPVFNPQSLGGSLQRPSNVGGGNWSGASVDPESGYLYVRGTNTISVTAVGANTGGDKYVSAPWHAAFGRPRSTTLPGGLPLIKPPYSTITAYDLNTGDIAWQVPIGEGATAIRKHPLLKGVALPARLGTAINGGGVLVTRTLLFAGGGDSWFYAFDKKTGAEVWRTPLPFKNVSNPMTFRARDGAQVIVIANGAGVDAGLVAFRLGAPPLPQDPKPAGQT</sequence>
<dbReference type="PANTHER" id="PTHR32303">
    <property type="entry name" value="QUINOPROTEIN ALCOHOL DEHYDROGENASE (CYTOCHROME C)"/>
    <property type="match status" value="1"/>
</dbReference>
<evidence type="ECO:0000259" key="4">
    <source>
        <dbReference type="Pfam" id="PF01011"/>
    </source>
</evidence>
<accession>A0A328AYV3</accession>
<dbReference type="InterPro" id="IPR011047">
    <property type="entry name" value="Quinoprotein_ADH-like_sf"/>
</dbReference>
<dbReference type="EMBL" id="QFYP01000001">
    <property type="protein sequence ID" value="RAK60290.1"/>
    <property type="molecule type" value="Genomic_DNA"/>
</dbReference>
<dbReference type="InterPro" id="IPR018391">
    <property type="entry name" value="PQQ_b-propeller_rpt"/>
</dbReference>
<protein>
    <submittedName>
        <fullName evidence="5">Pyrroloquinoline quinone-dependent dehydrogenase</fullName>
    </submittedName>
</protein>
<dbReference type="SMART" id="SM00564">
    <property type="entry name" value="PQQ"/>
    <property type="match status" value="4"/>
</dbReference>
<evidence type="ECO:0000256" key="1">
    <source>
        <dbReference type="ARBA" id="ARBA00001931"/>
    </source>
</evidence>
<dbReference type="Proteomes" id="UP000249842">
    <property type="component" value="Unassembled WGS sequence"/>
</dbReference>
<comment type="caution">
    <text evidence="5">The sequence shown here is derived from an EMBL/GenBank/DDBJ whole genome shotgun (WGS) entry which is preliminary data.</text>
</comment>
<gene>
    <name evidence="5" type="ORF">DJ021_10970</name>
</gene>
<dbReference type="InterPro" id="IPR002372">
    <property type="entry name" value="PQQ_rpt_dom"/>
</dbReference>